<dbReference type="Gene3D" id="3.30.565.10">
    <property type="entry name" value="Histidine kinase-like ATPase, C-terminal domain"/>
    <property type="match status" value="1"/>
</dbReference>
<evidence type="ECO:0000313" key="4">
    <source>
        <dbReference type="Proteomes" id="UP001596183"/>
    </source>
</evidence>
<accession>A0ABW0XQB9</accession>
<keyword evidence="1" id="KW-0808">Transferase</keyword>
<dbReference type="InterPro" id="IPR050267">
    <property type="entry name" value="Anti-sigma-factor_SerPK"/>
</dbReference>
<keyword evidence="3" id="KW-0547">Nucleotide-binding</keyword>
<evidence type="ECO:0000259" key="2">
    <source>
        <dbReference type="Pfam" id="PF13581"/>
    </source>
</evidence>
<dbReference type="SUPFAM" id="SSF55874">
    <property type="entry name" value="ATPase domain of HSP90 chaperone/DNA topoisomerase II/histidine kinase"/>
    <property type="match status" value="1"/>
</dbReference>
<name>A0ABW0XQB9_9ACTN</name>
<dbReference type="InterPro" id="IPR003594">
    <property type="entry name" value="HATPase_dom"/>
</dbReference>
<dbReference type="CDD" id="cd16936">
    <property type="entry name" value="HATPase_RsbW-like"/>
    <property type="match status" value="1"/>
</dbReference>
<keyword evidence="3" id="KW-0067">ATP-binding</keyword>
<evidence type="ECO:0000313" key="3">
    <source>
        <dbReference type="EMBL" id="MFC5671844.1"/>
    </source>
</evidence>
<dbReference type="EMBL" id="JBHSPC010000046">
    <property type="protein sequence ID" value="MFC5671844.1"/>
    <property type="molecule type" value="Genomic_DNA"/>
</dbReference>
<dbReference type="RefSeq" id="WP_381212860.1">
    <property type="nucleotide sequence ID" value="NZ_JBHSPC010000046.1"/>
</dbReference>
<dbReference type="PANTHER" id="PTHR35526">
    <property type="entry name" value="ANTI-SIGMA-F FACTOR RSBW-RELATED"/>
    <property type="match status" value="1"/>
</dbReference>
<dbReference type="GO" id="GO:0005524">
    <property type="term" value="F:ATP binding"/>
    <property type="evidence" value="ECO:0007669"/>
    <property type="project" value="UniProtKB-KW"/>
</dbReference>
<dbReference type="PANTHER" id="PTHR35526:SF3">
    <property type="entry name" value="ANTI-SIGMA-F FACTOR RSBW"/>
    <property type="match status" value="1"/>
</dbReference>
<comment type="caution">
    <text evidence="3">The sequence shown here is derived from an EMBL/GenBank/DDBJ whole genome shotgun (WGS) entry which is preliminary data.</text>
</comment>
<protein>
    <submittedName>
        <fullName evidence="3">ATP-binding protein</fullName>
    </submittedName>
</protein>
<organism evidence="3 4">
    <name type="scientific">Streptomyces incanus</name>
    <dbReference type="NCBI Taxonomy" id="887453"/>
    <lineage>
        <taxon>Bacteria</taxon>
        <taxon>Bacillati</taxon>
        <taxon>Actinomycetota</taxon>
        <taxon>Actinomycetes</taxon>
        <taxon>Kitasatosporales</taxon>
        <taxon>Streptomycetaceae</taxon>
        <taxon>Streptomyces</taxon>
    </lineage>
</organism>
<keyword evidence="1" id="KW-0723">Serine/threonine-protein kinase</keyword>
<dbReference type="Pfam" id="PF13581">
    <property type="entry name" value="HATPase_c_2"/>
    <property type="match status" value="1"/>
</dbReference>
<keyword evidence="1" id="KW-0418">Kinase</keyword>
<gene>
    <name evidence="3" type="ORF">ACFP2V_17455</name>
</gene>
<feature type="domain" description="Histidine kinase/HSP90-like ATPase" evidence="2">
    <location>
        <begin position="20"/>
        <end position="142"/>
    </location>
</feature>
<dbReference type="Proteomes" id="UP001596183">
    <property type="component" value="Unassembled WGS sequence"/>
</dbReference>
<evidence type="ECO:0000256" key="1">
    <source>
        <dbReference type="ARBA" id="ARBA00022527"/>
    </source>
</evidence>
<reference evidence="4" key="1">
    <citation type="journal article" date="2019" name="Int. J. Syst. Evol. Microbiol.">
        <title>The Global Catalogue of Microorganisms (GCM) 10K type strain sequencing project: providing services to taxonomists for standard genome sequencing and annotation.</title>
        <authorList>
            <consortium name="The Broad Institute Genomics Platform"/>
            <consortium name="The Broad Institute Genome Sequencing Center for Infectious Disease"/>
            <person name="Wu L."/>
            <person name="Ma J."/>
        </authorList>
    </citation>
    <scope>NUCLEOTIDE SEQUENCE [LARGE SCALE GENOMIC DNA]</scope>
    <source>
        <strain evidence="4">JCM 13852</strain>
    </source>
</reference>
<proteinExistence type="predicted"/>
<sequence length="154" mass="16275">MTAQPAQQDPVTVRVFTQRFSSTPRGARLARHLAVRQLHAWGVPYGTDVSDAVALIVGELAANAVTHGRVPGRDFELTLTRLADGVLVEVTDTRTGPPYPPDPGGAGAPCPLDERGRGLLLVEALAGRWGVVDREPPAKTVRAEAGVDWGCAGH</sequence>
<keyword evidence="4" id="KW-1185">Reference proteome</keyword>
<dbReference type="InterPro" id="IPR036890">
    <property type="entry name" value="HATPase_C_sf"/>
</dbReference>